<dbReference type="InterPro" id="IPR036390">
    <property type="entry name" value="WH_DNA-bd_sf"/>
</dbReference>
<feature type="domain" description="Transcription regulator PadR N-terminal" evidence="1">
    <location>
        <begin position="59"/>
        <end position="99"/>
    </location>
</feature>
<keyword evidence="3" id="KW-1185">Reference proteome</keyword>
<comment type="caution">
    <text evidence="2">The sequence shown here is derived from an EMBL/GenBank/DDBJ whole genome shotgun (WGS) entry which is preliminary data.</text>
</comment>
<dbReference type="Pfam" id="PF03551">
    <property type="entry name" value="PadR"/>
    <property type="match status" value="1"/>
</dbReference>
<dbReference type="GeneID" id="79268353"/>
<reference evidence="2 3" key="1">
    <citation type="journal article" date="2019" name="Int. J. Syst. Evol. Microbiol.">
        <title>The Global Catalogue of Microorganisms (GCM) 10K type strain sequencing project: providing services to taxonomists for standard genome sequencing and annotation.</title>
        <authorList>
            <consortium name="The Broad Institute Genomics Platform"/>
            <consortium name="The Broad Institute Genome Sequencing Center for Infectious Disease"/>
            <person name="Wu L."/>
            <person name="Ma J."/>
        </authorList>
    </citation>
    <scope>NUCLEOTIDE SEQUENCE [LARGE SCALE GENOMIC DNA]</scope>
    <source>
        <strain evidence="2 3">DT85</strain>
    </source>
</reference>
<dbReference type="Proteomes" id="UP001596398">
    <property type="component" value="Unassembled WGS sequence"/>
</dbReference>
<dbReference type="InterPro" id="IPR005149">
    <property type="entry name" value="Tscrpt_reg_PadR_N"/>
</dbReference>
<protein>
    <submittedName>
        <fullName evidence="2">Helix-turn-helix transcriptional regulator</fullName>
    </submittedName>
</protein>
<dbReference type="SUPFAM" id="SSF46785">
    <property type="entry name" value="Winged helix' DNA-binding domain"/>
    <property type="match status" value="1"/>
</dbReference>
<dbReference type="Gene3D" id="1.10.10.10">
    <property type="entry name" value="Winged helix-like DNA-binding domain superfamily/Winged helix DNA-binding domain"/>
    <property type="match status" value="1"/>
</dbReference>
<gene>
    <name evidence="2" type="ORF">ACFQJ4_15040</name>
</gene>
<accession>A0ABD5ZSP0</accession>
<proteinExistence type="predicted"/>
<sequence>MEDTRRLLPLVLLRASDNEAVEGITRMQKLVFLAQEELSELDVGEYRFEPDSYGPFSRDLYDDIDSLVAGGYVEEDEETTPSGNTKQVYELTDKGEMYLNTIEELNDEELPEEELKELKEEYNSMALLKLLKRVYDGHPDMTVNSELNLA</sequence>
<name>A0ABD5ZSP0_9EURY</name>
<dbReference type="InterPro" id="IPR036388">
    <property type="entry name" value="WH-like_DNA-bd_sf"/>
</dbReference>
<dbReference type="RefSeq" id="WP_276236310.1">
    <property type="nucleotide sequence ID" value="NZ_CP119803.1"/>
</dbReference>
<evidence type="ECO:0000259" key="1">
    <source>
        <dbReference type="Pfam" id="PF03551"/>
    </source>
</evidence>
<evidence type="ECO:0000313" key="3">
    <source>
        <dbReference type="Proteomes" id="UP001596398"/>
    </source>
</evidence>
<dbReference type="AlphaFoldDB" id="A0ABD5ZSP0"/>
<dbReference type="EMBL" id="JBHTAP010000002">
    <property type="protein sequence ID" value="MFC7236614.1"/>
    <property type="molecule type" value="Genomic_DNA"/>
</dbReference>
<organism evidence="2 3">
    <name type="scientific">Halosegnis marinus</name>
    <dbReference type="NCBI Taxonomy" id="3034023"/>
    <lineage>
        <taxon>Archaea</taxon>
        <taxon>Methanobacteriati</taxon>
        <taxon>Methanobacteriota</taxon>
        <taxon>Stenosarchaea group</taxon>
        <taxon>Halobacteria</taxon>
        <taxon>Halobacteriales</taxon>
        <taxon>Natronomonadaceae</taxon>
        <taxon>Halosegnis</taxon>
    </lineage>
</organism>
<evidence type="ECO:0000313" key="2">
    <source>
        <dbReference type="EMBL" id="MFC7236614.1"/>
    </source>
</evidence>